<reference evidence="1 2" key="1">
    <citation type="submission" date="2024-01" db="EMBL/GenBank/DDBJ databases">
        <title>Genome assemblies of Stephania.</title>
        <authorList>
            <person name="Yang L."/>
        </authorList>
    </citation>
    <scope>NUCLEOTIDE SEQUENCE [LARGE SCALE GENOMIC DNA]</scope>
    <source>
        <strain evidence="1">YNDBR</strain>
        <tissue evidence="1">Leaf</tissue>
    </source>
</reference>
<dbReference type="EMBL" id="JBBNAF010000009">
    <property type="protein sequence ID" value="KAK9114718.1"/>
    <property type="molecule type" value="Genomic_DNA"/>
</dbReference>
<evidence type="ECO:0000313" key="1">
    <source>
        <dbReference type="EMBL" id="KAK9114718.1"/>
    </source>
</evidence>
<organism evidence="1 2">
    <name type="scientific">Stephania yunnanensis</name>
    <dbReference type="NCBI Taxonomy" id="152371"/>
    <lineage>
        <taxon>Eukaryota</taxon>
        <taxon>Viridiplantae</taxon>
        <taxon>Streptophyta</taxon>
        <taxon>Embryophyta</taxon>
        <taxon>Tracheophyta</taxon>
        <taxon>Spermatophyta</taxon>
        <taxon>Magnoliopsida</taxon>
        <taxon>Ranunculales</taxon>
        <taxon>Menispermaceae</taxon>
        <taxon>Menispermoideae</taxon>
        <taxon>Cissampelideae</taxon>
        <taxon>Stephania</taxon>
    </lineage>
</organism>
<sequence>MMLKVEYVPIVCEFPDVFPNDLPSLPPPRAVEFIIELILGIHSIYNIPYKMSASMHEELRTQLEDLPQKVSFTLVCRIGGLQFFL</sequence>
<dbReference type="AlphaFoldDB" id="A0AAP0IFW8"/>
<gene>
    <name evidence="1" type="ORF">Syun_021515</name>
</gene>
<accession>A0AAP0IFW8</accession>
<protein>
    <submittedName>
        <fullName evidence="1">Uncharacterized protein</fullName>
    </submittedName>
</protein>
<name>A0AAP0IFW8_9MAGN</name>
<proteinExistence type="predicted"/>
<comment type="caution">
    <text evidence="1">The sequence shown here is derived from an EMBL/GenBank/DDBJ whole genome shotgun (WGS) entry which is preliminary data.</text>
</comment>
<keyword evidence="2" id="KW-1185">Reference proteome</keyword>
<dbReference type="Proteomes" id="UP001420932">
    <property type="component" value="Unassembled WGS sequence"/>
</dbReference>
<evidence type="ECO:0000313" key="2">
    <source>
        <dbReference type="Proteomes" id="UP001420932"/>
    </source>
</evidence>